<feature type="non-terminal residue" evidence="3">
    <location>
        <position position="1"/>
    </location>
</feature>
<evidence type="ECO:0000313" key="4">
    <source>
        <dbReference type="Proteomes" id="UP001432322"/>
    </source>
</evidence>
<feature type="compositionally biased region" description="Polar residues" evidence="1">
    <location>
        <begin position="246"/>
        <end position="259"/>
    </location>
</feature>
<proteinExistence type="predicted"/>
<dbReference type="InterPro" id="IPR051681">
    <property type="entry name" value="Ser/Thr_Kinases-Pseudokinases"/>
</dbReference>
<dbReference type="PANTHER" id="PTHR44329">
    <property type="entry name" value="SERINE/THREONINE-PROTEIN KINASE TNNI3K-RELATED"/>
    <property type="match status" value="1"/>
</dbReference>
<keyword evidence="4" id="KW-1185">Reference proteome</keyword>
<evidence type="ECO:0000259" key="2">
    <source>
        <dbReference type="PROSITE" id="PS50011"/>
    </source>
</evidence>
<dbReference type="PROSITE" id="PS50011">
    <property type="entry name" value="PROTEIN_KINASE_DOM"/>
    <property type="match status" value="1"/>
</dbReference>
<dbReference type="InterPro" id="IPR011009">
    <property type="entry name" value="Kinase-like_dom_sf"/>
</dbReference>
<gene>
    <name evidence="3" type="ORF">PFISCL1PPCAC_26702</name>
</gene>
<organism evidence="3 4">
    <name type="scientific">Pristionchus fissidentatus</name>
    <dbReference type="NCBI Taxonomy" id="1538716"/>
    <lineage>
        <taxon>Eukaryota</taxon>
        <taxon>Metazoa</taxon>
        <taxon>Ecdysozoa</taxon>
        <taxon>Nematoda</taxon>
        <taxon>Chromadorea</taxon>
        <taxon>Rhabditida</taxon>
        <taxon>Rhabditina</taxon>
        <taxon>Diplogasteromorpha</taxon>
        <taxon>Diplogasteroidea</taxon>
        <taxon>Neodiplogasteridae</taxon>
        <taxon>Pristionchus</taxon>
    </lineage>
</organism>
<evidence type="ECO:0000256" key="1">
    <source>
        <dbReference type="SAM" id="MobiDB-lite"/>
    </source>
</evidence>
<dbReference type="InterPro" id="IPR000719">
    <property type="entry name" value="Prot_kinase_dom"/>
</dbReference>
<dbReference type="Pfam" id="PF07714">
    <property type="entry name" value="PK_Tyr_Ser-Thr"/>
    <property type="match status" value="1"/>
</dbReference>
<dbReference type="GO" id="GO:0005524">
    <property type="term" value="F:ATP binding"/>
    <property type="evidence" value="ECO:0007669"/>
    <property type="project" value="InterPro"/>
</dbReference>
<sequence length="270" mass="31091">NQATLLNRENIYSHSNMQTNGICDGCNGTALDRLKMKVTDFGLTRESEYVSNKKHARGTPGWISPEVFKHLKYSEKSDVWSFGVLLWVLVSREMPHKNVEFVDFKVSSGNLKLKTTEEFPAPLSDIIEKCFDMDPEIRPDFRGIRKMLDPYMEELHRKAREENEDEFIDVKKLKTNLNGDNSEISSSSMQDCLAELDCELRGKEKLEKQMRENDTEEENKSDEGNDKYSRLARYHVVNPCYKPYQLNDSPCDNSASSHSNSEETAKSKIN</sequence>
<feature type="region of interest" description="Disordered" evidence="1">
    <location>
        <begin position="245"/>
        <end position="270"/>
    </location>
</feature>
<evidence type="ECO:0000313" key="3">
    <source>
        <dbReference type="EMBL" id="GMT35405.1"/>
    </source>
</evidence>
<dbReference type="AlphaFoldDB" id="A0AAV5WV43"/>
<dbReference type="Gene3D" id="1.10.510.10">
    <property type="entry name" value="Transferase(Phosphotransferase) domain 1"/>
    <property type="match status" value="1"/>
</dbReference>
<dbReference type="GO" id="GO:0004674">
    <property type="term" value="F:protein serine/threonine kinase activity"/>
    <property type="evidence" value="ECO:0007669"/>
    <property type="project" value="TreeGrafter"/>
</dbReference>
<feature type="compositionally biased region" description="Basic and acidic residues" evidence="1">
    <location>
        <begin position="260"/>
        <end position="270"/>
    </location>
</feature>
<comment type="caution">
    <text evidence="3">The sequence shown here is derived from an EMBL/GenBank/DDBJ whole genome shotgun (WGS) entry which is preliminary data.</text>
</comment>
<dbReference type="EMBL" id="BTSY01000007">
    <property type="protein sequence ID" value="GMT35405.1"/>
    <property type="molecule type" value="Genomic_DNA"/>
</dbReference>
<accession>A0AAV5WV43</accession>
<name>A0AAV5WV43_9BILA</name>
<dbReference type="InterPro" id="IPR001245">
    <property type="entry name" value="Ser-Thr/Tyr_kinase_cat_dom"/>
</dbReference>
<feature type="non-terminal residue" evidence="3">
    <location>
        <position position="270"/>
    </location>
</feature>
<dbReference type="SUPFAM" id="SSF56112">
    <property type="entry name" value="Protein kinase-like (PK-like)"/>
    <property type="match status" value="1"/>
</dbReference>
<reference evidence="3" key="1">
    <citation type="submission" date="2023-10" db="EMBL/GenBank/DDBJ databases">
        <title>Genome assembly of Pristionchus species.</title>
        <authorList>
            <person name="Yoshida K."/>
            <person name="Sommer R.J."/>
        </authorList>
    </citation>
    <scope>NUCLEOTIDE SEQUENCE</scope>
    <source>
        <strain evidence="3">RS5133</strain>
    </source>
</reference>
<protein>
    <recommendedName>
        <fullName evidence="2">Protein kinase domain-containing protein</fullName>
    </recommendedName>
</protein>
<dbReference type="Proteomes" id="UP001432322">
    <property type="component" value="Unassembled WGS sequence"/>
</dbReference>
<feature type="region of interest" description="Disordered" evidence="1">
    <location>
        <begin position="207"/>
        <end position="229"/>
    </location>
</feature>
<feature type="domain" description="Protein kinase" evidence="2">
    <location>
        <begin position="1"/>
        <end position="152"/>
    </location>
</feature>